<dbReference type="RefSeq" id="WP_128324298.1">
    <property type="nucleotide sequence ID" value="NZ_QJRG01000047.1"/>
</dbReference>
<dbReference type="Pfam" id="PF00625">
    <property type="entry name" value="Guanylate_kin"/>
    <property type="match status" value="1"/>
</dbReference>
<dbReference type="NCBIfam" id="TIGR02322">
    <property type="entry name" value="phosphon_PhnN"/>
    <property type="match status" value="1"/>
</dbReference>
<dbReference type="HAMAP" id="MF_00836">
    <property type="entry name" value="PhnN"/>
    <property type="match status" value="1"/>
</dbReference>
<dbReference type="SUPFAM" id="SSF52540">
    <property type="entry name" value="P-loop containing nucleoside triphosphate hydrolases"/>
    <property type="match status" value="1"/>
</dbReference>
<dbReference type="Proteomes" id="UP000288983">
    <property type="component" value="Unassembled WGS sequence"/>
</dbReference>
<proteinExistence type="inferred from homology"/>
<accession>A0A443ZNL2</accession>
<organism evidence="8 9">
    <name type="scientific">Pseudomonas alkylphenolica</name>
    <dbReference type="NCBI Taxonomy" id="237609"/>
    <lineage>
        <taxon>Bacteria</taxon>
        <taxon>Pseudomonadati</taxon>
        <taxon>Pseudomonadota</taxon>
        <taxon>Gammaproteobacteria</taxon>
        <taxon>Pseudomonadales</taxon>
        <taxon>Pseudomonadaceae</taxon>
        <taxon>Pseudomonas</taxon>
    </lineage>
</organism>
<keyword evidence="5 6" id="KW-0067">ATP-binding</keyword>
<comment type="similarity">
    <text evidence="6">Belongs to the ribose 1,5-bisphosphokinase family.</text>
</comment>
<dbReference type="EMBL" id="QJRG01000047">
    <property type="protein sequence ID" value="RWU20690.1"/>
    <property type="molecule type" value="Genomic_DNA"/>
</dbReference>
<evidence type="ECO:0000313" key="9">
    <source>
        <dbReference type="Proteomes" id="UP000288983"/>
    </source>
</evidence>
<comment type="function">
    <text evidence="6">Catalyzes the phosphorylation of ribose 1,5-bisphosphate to 5-phospho-D-ribosyl alpha-1-diphosphate (PRPP).</text>
</comment>
<evidence type="ECO:0000313" key="8">
    <source>
        <dbReference type="EMBL" id="RWU20690.1"/>
    </source>
</evidence>
<dbReference type="GO" id="GO:0005829">
    <property type="term" value="C:cytosol"/>
    <property type="evidence" value="ECO:0007669"/>
    <property type="project" value="TreeGrafter"/>
</dbReference>
<dbReference type="InterPro" id="IPR012699">
    <property type="entry name" value="PhnN"/>
</dbReference>
<dbReference type="InterPro" id="IPR008145">
    <property type="entry name" value="GK/Ca_channel_bsu"/>
</dbReference>
<keyword evidence="8" id="KW-0418">Kinase</keyword>
<sequence>MQHDASVAPDSSTPGRLIYLMGPSGSGKDSLIDAARATLEQHHVMVARRVITRSAEAKGEDALGVSAERFEQLCAEGAFALHWRANGLAYGIPVQIDTWLRQGRAVLVNGSRAHLPEARKSYPDLLPVLLAVEPQVLRQRLLARGRESLEDIERRLARSQQLSVADDGVHVLDNSSQLDDAVARLLDLLREQGVLGNR</sequence>
<feature type="binding site" evidence="6">
    <location>
        <begin position="22"/>
        <end position="29"/>
    </location>
    <ligand>
        <name>ATP</name>
        <dbReference type="ChEBI" id="CHEBI:30616"/>
    </ligand>
</feature>
<comment type="catalytic activity">
    <reaction evidence="1 6">
        <text>alpha-D-ribose 1,5-bisphosphate + ATP = 5-phospho-alpha-D-ribose 1-diphosphate + ADP</text>
        <dbReference type="Rhea" id="RHEA:20109"/>
        <dbReference type="ChEBI" id="CHEBI:30616"/>
        <dbReference type="ChEBI" id="CHEBI:58017"/>
        <dbReference type="ChEBI" id="CHEBI:68688"/>
        <dbReference type="ChEBI" id="CHEBI:456216"/>
        <dbReference type="EC" id="2.7.4.23"/>
    </reaction>
</comment>
<dbReference type="InterPro" id="IPR008144">
    <property type="entry name" value="Guanylate_kin-like_dom"/>
</dbReference>
<dbReference type="Gene3D" id="3.40.50.300">
    <property type="entry name" value="P-loop containing nucleotide triphosphate hydrolases"/>
    <property type="match status" value="1"/>
</dbReference>
<dbReference type="GO" id="GO:0033863">
    <property type="term" value="F:ribose 1,5-bisphosphate phosphokinase activity"/>
    <property type="evidence" value="ECO:0007669"/>
    <property type="project" value="UniProtKB-UniRule"/>
</dbReference>
<dbReference type="GO" id="GO:0006015">
    <property type="term" value="P:5-phosphoribose 1-diphosphate biosynthetic process"/>
    <property type="evidence" value="ECO:0007669"/>
    <property type="project" value="UniProtKB-UniRule"/>
</dbReference>
<dbReference type="GO" id="GO:0019634">
    <property type="term" value="P:organic phosphonate metabolic process"/>
    <property type="evidence" value="ECO:0007669"/>
    <property type="project" value="UniProtKB-UniRule"/>
</dbReference>
<dbReference type="AlphaFoldDB" id="A0A443ZNL2"/>
<dbReference type="EC" id="2.7.4.23" evidence="6"/>
<name>A0A443ZNL2_9PSED</name>
<reference evidence="8 9" key="1">
    <citation type="submission" date="2018-06" db="EMBL/GenBank/DDBJ databases">
        <title>Bacteria isolated from soil of Wuhan.</title>
        <authorList>
            <person name="Wei X."/>
            <person name="Chunhua H."/>
        </authorList>
    </citation>
    <scope>NUCLEOTIDE SEQUENCE [LARGE SCALE GENOMIC DNA]</scope>
    <source>
        <strain evidence="9">xwS2</strain>
    </source>
</reference>
<dbReference type="PANTHER" id="PTHR23117">
    <property type="entry name" value="GUANYLATE KINASE-RELATED"/>
    <property type="match status" value="1"/>
</dbReference>
<comment type="caution">
    <text evidence="8">The sequence shown here is derived from an EMBL/GenBank/DDBJ whole genome shotgun (WGS) entry which is preliminary data.</text>
</comment>
<dbReference type="PANTHER" id="PTHR23117:SF8">
    <property type="entry name" value="RIBOSE 1,5-BISPHOSPHATE PHOSPHOKINASE PHNN"/>
    <property type="match status" value="1"/>
</dbReference>
<evidence type="ECO:0000256" key="6">
    <source>
        <dbReference type="HAMAP-Rule" id="MF_00836"/>
    </source>
</evidence>
<dbReference type="NCBIfam" id="NF007485">
    <property type="entry name" value="PRK10078.1"/>
    <property type="match status" value="1"/>
</dbReference>
<evidence type="ECO:0000259" key="7">
    <source>
        <dbReference type="PROSITE" id="PS50052"/>
    </source>
</evidence>
<evidence type="ECO:0000256" key="5">
    <source>
        <dbReference type="ARBA" id="ARBA00022840"/>
    </source>
</evidence>
<dbReference type="STRING" id="237609.PSAKL28_38090"/>
<protein>
    <recommendedName>
        <fullName evidence="6">Ribose 1,5-bisphosphate phosphokinase PhnN</fullName>
        <ecNumber evidence="6">2.7.4.23</ecNumber>
    </recommendedName>
    <alternativeName>
        <fullName evidence="6">Ribose 1,5-bisphosphokinase</fullName>
    </alternativeName>
</protein>
<dbReference type="UniPathway" id="UPA00087">
    <property type="reaction ID" value="UER00175"/>
</dbReference>
<evidence type="ECO:0000256" key="2">
    <source>
        <dbReference type="ARBA" id="ARBA00005069"/>
    </source>
</evidence>
<dbReference type="InterPro" id="IPR027417">
    <property type="entry name" value="P-loop_NTPase"/>
</dbReference>
<dbReference type="SMART" id="SM00072">
    <property type="entry name" value="GuKc"/>
    <property type="match status" value="1"/>
</dbReference>
<gene>
    <name evidence="6" type="primary">phnN</name>
    <name evidence="8" type="ORF">DM813_15785</name>
</gene>
<comment type="pathway">
    <text evidence="2 6">Metabolic intermediate biosynthesis; 5-phospho-alpha-D-ribose 1-diphosphate biosynthesis; 5-phospho-alpha-D-ribose 1-diphosphate from D-ribose 5-phosphate (route II): step 3/3.</text>
</comment>
<dbReference type="PROSITE" id="PS50052">
    <property type="entry name" value="GUANYLATE_KINASE_2"/>
    <property type="match status" value="1"/>
</dbReference>
<keyword evidence="3 6" id="KW-0808">Transferase</keyword>
<feature type="domain" description="Guanylate kinase-like" evidence="7">
    <location>
        <begin position="15"/>
        <end position="190"/>
    </location>
</feature>
<evidence type="ECO:0000256" key="3">
    <source>
        <dbReference type="ARBA" id="ARBA00022679"/>
    </source>
</evidence>
<keyword evidence="4 6" id="KW-0547">Nucleotide-binding</keyword>
<evidence type="ECO:0000256" key="1">
    <source>
        <dbReference type="ARBA" id="ARBA00000373"/>
    </source>
</evidence>
<dbReference type="OrthoDB" id="341217at2"/>
<evidence type="ECO:0000256" key="4">
    <source>
        <dbReference type="ARBA" id="ARBA00022741"/>
    </source>
</evidence>
<dbReference type="GO" id="GO:0005524">
    <property type="term" value="F:ATP binding"/>
    <property type="evidence" value="ECO:0007669"/>
    <property type="project" value="UniProtKB-KW"/>
</dbReference>